<keyword evidence="3" id="KW-1185">Reference proteome</keyword>
<evidence type="ECO:0000313" key="3">
    <source>
        <dbReference type="Proteomes" id="UP001199916"/>
    </source>
</evidence>
<sequence length="292" mass="34410">MPFRKTYEIITSPDPISWDDYTNKLMNEWELLLNNEEKQKSEKVYQRFLEDNFCLLPGAFGLIGRSGHYPYPGAVVAQPQLNGLFKRIPDFMWIANDSGTLYPVFIEIEAPYKQWFLDNGKQTDEFTQAHNQLAEWKQWFAKPTHVSLFLEYFQIPSDFLWGKSIRPLFLLIYGRRSEFDRKPFLSEKRRYMAREDEFLMTYDSLSPDYGVRNLMCVRIEDNSYKAISVSPTYTLGPSLAGWHALISGREEAIERNLYISKERKDFLISRIPYWENWAKKGEKGVINTGDKE</sequence>
<accession>A0ABS8YP23</accession>
<dbReference type="RefSeq" id="WP_233698777.1">
    <property type="nucleotide sequence ID" value="NZ_JAJNBZ010000032.1"/>
</dbReference>
<reference evidence="2 3" key="1">
    <citation type="submission" date="2021-11" db="EMBL/GenBank/DDBJ databases">
        <title>Draft genome sequence of Paenibacillus profundus YoMME, a new Gram-positive bacteria with exoelectrogenic properties.</title>
        <authorList>
            <person name="Hubenova Y."/>
            <person name="Hubenova E."/>
            <person name="Manasiev Y."/>
            <person name="Peykov S."/>
            <person name="Mitov M."/>
        </authorList>
    </citation>
    <scope>NUCLEOTIDE SEQUENCE [LARGE SCALE GENOMIC DNA]</scope>
    <source>
        <strain evidence="2 3">YoMME</strain>
    </source>
</reference>
<dbReference type="EMBL" id="JAJNBZ010000032">
    <property type="protein sequence ID" value="MCE5172699.1"/>
    <property type="molecule type" value="Genomic_DNA"/>
</dbReference>
<organism evidence="2 3">
    <name type="scientific">Paenibacillus profundus</name>
    <dbReference type="NCBI Taxonomy" id="1173085"/>
    <lineage>
        <taxon>Bacteria</taxon>
        <taxon>Bacillati</taxon>
        <taxon>Bacillota</taxon>
        <taxon>Bacilli</taxon>
        <taxon>Bacillales</taxon>
        <taxon>Paenibacillaceae</taxon>
        <taxon>Paenibacillus</taxon>
    </lineage>
</organism>
<dbReference type="Proteomes" id="UP001199916">
    <property type="component" value="Unassembled WGS sequence"/>
</dbReference>
<comment type="caution">
    <text evidence="2">The sequence shown here is derived from an EMBL/GenBank/DDBJ whole genome shotgun (WGS) entry which is preliminary data.</text>
</comment>
<evidence type="ECO:0000313" key="2">
    <source>
        <dbReference type="EMBL" id="MCE5172699.1"/>
    </source>
</evidence>
<protein>
    <submittedName>
        <fullName evidence="2">DUF4263 domain-containing protein</fullName>
    </submittedName>
</protein>
<feature type="domain" description="Shedu protein SduA C-terminal" evidence="1">
    <location>
        <begin position="40"/>
        <end position="205"/>
    </location>
</feature>
<name>A0ABS8YP23_9BACL</name>
<proteinExistence type="predicted"/>
<evidence type="ECO:0000259" key="1">
    <source>
        <dbReference type="Pfam" id="PF14082"/>
    </source>
</evidence>
<dbReference type="Pfam" id="PF14082">
    <property type="entry name" value="SduA_C"/>
    <property type="match status" value="1"/>
</dbReference>
<dbReference type="InterPro" id="IPR025359">
    <property type="entry name" value="SduA_C"/>
</dbReference>
<gene>
    <name evidence="2" type="ORF">LQV63_25860</name>
</gene>